<reference evidence="2" key="1">
    <citation type="submission" date="2017-10" db="EMBL/GenBank/DDBJ databases">
        <title>Massilia psychrophilum sp. nov., a novel purple-pigmented bacterium isolated from Tianshan glacier, Xinjiang Municipality, China.</title>
        <authorList>
            <person name="Wang H."/>
        </authorList>
    </citation>
    <scope>NUCLEOTIDE SEQUENCE [LARGE SCALE GENOMIC DNA]</scope>
    <source>
        <strain evidence="2">B2</strain>
    </source>
</reference>
<name>A0A2D2DJ08_9BURK</name>
<feature type="transmembrane region" description="Helical" evidence="1">
    <location>
        <begin position="103"/>
        <end position="123"/>
    </location>
</feature>
<keyword evidence="3" id="KW-1185">Reference proteome</keyword>
<keyword evidence="1" id="KW-1133">Transmembrane helix</keyword>
<organism evidence="2 3">
    <name type="scientific">Massilia violaceinigra</name>
    <dbReference type="NCBI Taxonomy" id="2045208"/>
    <lineage>
        <taxon>Bacteria</taxon>
        <taxon>Pseudomonadati</taxon>
        <taxon>Pseudomonadota</taxon>
        <taxon>Betaproteobacteria</taxon>
        <taxon>Burkholderiales</taxon>
        <taxon>Oxalobacteraceae</taxon>
        <taxon>Telluria group</taxon>
        <taxon>Massilia</taxon>
    </lineage>
</organism>
<dbReference type="KEGG" id="mass:CR152_10835"/>
<feature type="transmembrane region" description="Helical" evidence="1">
    <location>
        <begin position="21"/>
        <end position="41"/>
    </location>
</feature>
<dbReference type="AlphaFoldDB" id="A0A2D2DJ08"/>
<evidence type="ECO:0000313" key="2">
    <source>
        <dbReference type="EMBL" id="ATQ74967.1"/>
    </source>
</evidence>
<dbReference type="Proteomes" id="UP000229897">
    <property type="component" value="Chromosome"/>
</dbReference>
<accession>A0A2D2DJ08</accession>
<keyword evidence="1" id="KW-0812">Transmembrane</keyword>
<feature type="transmembrane region" description="Helical" evidence="1">
    <location>
        <begin position="178"/>
        <end position="198"/>
    </location>
</feature>
<dbReference type="RefSeq" id="WP_099874940.1">
    <property type="nucleotide sequence ID" value="NZ_CP024608.1"/>
</dbReference>
<gene>
    <name evidence="2" type="ORF">CR152_10835</name>
</gene>
<dbReference type="OrthoDB" id="8779743at2"/>
<dbReference type="EMBL" id="CP024608">
    <property type="protein sequence ID" value="ATQ74967.1"/>
    <property type="molecule type" value="Genomic_DNA"/>
</dbReference>
<evidence type="ECO:0000313" key="3">
    <source>
        <dbReference type="Proteomes" id="UP000229897"/>
    </source>
</evidence>
<keyword evidence="1" id="KW-0472">Membrane</keyword>
<feature type="transmembrane region" description="Helical" evidence="1">
    <location>
        <begin position="129"/>
        <end position="151"/>
    </location>
</feature>
<proteinExistence type="predicted"/>
<protein>
    <submittedName>
        <fullName evidence="2">Uncharacterized protein</fullName>
    </submittedName>
</protein>
<feature type="transmembrane region" description="Helical" evidence="1">
    <location>
        <begin position="47"/>
        <end position="68"/>
    </location>
</feature>
<sequence>MKTLHFPGIDALMPPKIIWMRVNRVLAWALIVSPLAQWALGTAFMRGLALDLVILVAHAAMSLALFGVPKAPARRFSAAMHVFGRQPPDLSPRNRFLLSGYRVGLTLLFLLLVPTLIAALRLIPFSNYLAYLGVLWIIAVPSSLIVLWPLLRMPVTLFQHLDPSIVQALRRWGMRKNAGGVAVSIVIFFFLSSYINLIR</sequence>
<evidence type="ECO:0000256" key="1">
    <source>
        <dbReference type="SAM" id="Phobius"/>
    </source>
</evidence>